<dbReference type="EMBL" id="NBSK02000009">
    <property type="protein sequence ID" value="KAJ0184467.1"/>
    <property type="molecule type" value="Genomic_DNA"/>
</dbReference>
<dbReference type="AlphaFoldDB" id="A0A9R1UC83"/>
<protein>
    <submittedName>
        <fullName evidence="1">Uncharacterized protein</fullName>
    </submittedName>
</protein>
<gene>
    <name evidence="1" type="ORF">LSAT_V11C900458130</name>
</gene>
<dbReference type="PANTHER" id="PTHR47150">
    <property type="entry name" value="OS12G0169200 PROTEIN"/>
    <property type="match status" value="1"/>
</dbReference>
<dbReference type="PANTHER" id="PTHR47150:SF4">
    <property type="entry name" value="HARBINGER TRANSPOSASE-DERIVED PROTEIN-RELATED"/>
    <property type="match status" value="1"/>
</dbReference>
<organism evidence="1 2">
    <name type="scientific">Lactuca sativa</name>
    <name type="common">Garden lettuce</name>
    <dbReference type="NCBI Taxonomy" id="4236"/>
    <lineage>
        <taxon>Eukaryota</taxon>
        <taxon>Viridiplantae</taxon>
        <taxon>Streptophyta</taxon>
        <taxon>Embryophyta</taxon>
        <taxon>Tracheophyta</taxon>
        <taxon>Spermatophyta</taxon>
        <taxon>Magnoliopsida</taxon>
        <taxon>eudicotyledons</taxon>
        <taxon>Gunneridae</taxon>
        <taxon>Pentapetalae</taxon>
        <taxon>asterids</taxon>
        <taxon>campanulids</taxon>
        <taxon>Asterales</taxon>
        <taxon>Asteraceae</taxon>
        <taxon>Cichorioideae</taxon>
        <taxon>Cichorieae</taxon>
        <taxon>Lactucinae</taxon>
        <taxon>Lactuca</taxon>
    </lineage>
</organism>
<proteinExistence type="predicted"/>
<reference evidence="1 2" key="1">
    <citation type="journal article" date="2017" name="Nat. Commun.">
        <title>Genome assembly with in vitro proximity ligation data and whole-genome triplication in lettuce.</title>
        <authorList>
            <person name="Reyes-Chin-Wo S."/>
            <person name="Wang Z."/>
            <person name="Yang X."/>
            <person name="Kozik A."/>
            <person name="Arikit S."/>
            <person name="Song C."/>
            <person name="Xia L."/>
            <person name="Froenicke L."/>
            <person name="Lavelle D.O."/>
            <person name="Truco M.J."/>
            <person name="Xia R."/>
            <person name="Zhu S."/>
            <person name="Xu C."/>
            <person name="Xu H."/>
            <person name="Xu X."/>
            <person name="Cox K."/>
            <person name="Korf I."/>
            <person name="Meyers B.C."/>
            <person name="Michelmore R.W."/>
        </authorList>
    </citation>
    <scope>NUCLEOTIDE SEQUENCE [LARGE SCALE GENOMIC DNA]</scope>
    <source>
        <strain evidence="2">cv. Salinas</strain>
        <tissue evidence="1">Seedlings</tissue>
    </source>
</reference>
<evidence type="ECO:0000313" key="1">
    <source>
        <dbReference type="EMBL" id="KAJ0184467.1"/>
    </source>
</evidence>
<evidence type="ECO:0000313" key="2">
    <source>
        <dbReference type="Proteomes" id="UP000235145"/>
    </source>
</evidence>
<name>A0A9R1UC83_LACSA</name>
<accession>A0A9R1UC83</accession>
<dbReference type="Proteomes" id="UP000235145">
    <property type="component" value="Unassembled WGS sequence"/>
</dbReference>
<keyword evidence="2" id="KW-1185">Reference proteome</keyword>
<sequence length="188" mass="22018">MNDDSDDELVLNTLLSMAQNMVRERCKSSYSEKKHRKWINRDREAENELLVCDYFAPDSLYNLSKFEERFRISRNSFLRIARDLERNYEFFQLQWDARGKSGFTTIQNCTTAFRQLGYRTTADASDEYLKMSESTGQECTYLFCECVIELYRDIYVGIVSKAATILGKYLTRLCMILLGCLHHSNLIG</sequence>
<comment type="caution">
    <text evidence="1">The sequence shown here is derived from an EMBL/GenBank/DDBJ whole genome shotgun (WGS) entry which is preliminary data.</text>
</comment>